<dbReference type="InterPro" id="IPR043993">
    <property type="entry name" value="T4SS_pilin"/>
</dbReference>
<organism evidence="2 3">
    <name type="scientific">Candidatus Nomurabacteria bacterium GW2011_GWF2_43_24</name>
    <dbReference type="NCBI Taxonomy" id="1618778"/>
    <lineage>
        <taxon>Bacteria</taxon>
        <taxon>Candidatus Nomuraibacteriota</taxon>
    </lineage>
</organism>
<dbReference type="AlphaFoldDB" id="A0A0G1ELH4"/>
<protein>
    <submittedName>
        <fullName evidence="2">Uncharacterized protein</fullName>
    </submittedName>
</protein>
<evidence type="ECO:0000256" key="1">
    <source>
        <dbReference type="SAM" id="Phobius"/>
    </source>
</evidence>
<gene>
    <name evidence="2" type="ORF">UV91_C0010G0007</name>
</gene>
<keyword evidence="1" id="KW-0812">Transmembrane</keyword>
<feature type="transmembrane region" description="Helical" evidence="1">
    <location>
        <begin position="59"/>
        <end position="80"/>
    </location>
</feature>
<feature type="transmembrane region" description="Helical" evidence="1">
    <location>
        <begin position="20"/>
        <end position="38"/>
    </location>
</feature>
<evidence type="ECO:0000313" key="3">
    <source>
        <dbReference type="Proteomes" id="UP000033907"/>
    </source>
</evidence>
<keyword evidence="1" id="KW-0472">Membrane</keyword>
<proteinExistence type="predicted"/>
<dbReference type="Proteomes" id="UP000033907">
    <property type="component" value="Unassembled WGS sequence"/>
</dbReference>
<dbReference type="EMBL" id="LCGH01000010">
    <property type="protein sequence ID" value="KKT10820.1"/>
    <property type="molecule type" value="Genomic_DNA"/>
</dbReference>
<sequence length="103" mass="11523">MSGCFYLNGLSSILCRIAELLNYVLPVLIVLGVVYLVWGVVRYMIGDSEEAKKKGKDGIIFGIIGLVVIVSLWGLVYIVVNTFNLRRDNFAPTPFELDRMLPI</sequence>
<keyword evidence="1" id="KW-1133">Transmembrane helix</keyword>
<dbReference type="Pfam" id="PF18895">
    <property type="entry name" value="T4SS_pilin"/>
    <property type="match status" value="1"/>
</dbReference>
<accession>A0A0G1ELH4</accession>
<evidence type="ECO:0000313" key="2">
    <source>
        <dbReference type="EMBL" id="KKT10820.1"/>
    </source>
</evidence>
<reference evidence="2 3" key="1">
    <citation type="journal article" date="2015" name="Nature">
        <title>rRNA introns, odd ribosomes, and small enigmatic genomes across a large radiation of phyla.</title>
        <authorList>
            <person name="Brown C.T."/>
            <person name="Hug L.A."/>
            <person name="Thomas B.C."/>
            <person name="Sharon I."/>
            <person name="Castelle C.J."/>
            <person name="Singh A."/>
            <person name="Wilkins M.J."/>
            <person name="Williams K.H."/>
            <person name="Banfield J.F."/>
        </authorList>
    </citation>
    <scope>NUCLEOTIDE SEQUENCE [LARGE SCALE GENOMIC DNA]</scope>
</reference>
<comment type="caution">
    <text evidence="2">The sequence shown here is derived from an EMBL/GenBank/DDBJ whole genome shotgun (WGS) entry which is preliminary data.</text>
</comment>
<name>A0A0G1ELH4_9BACT</name>